<dbReference type="Pfam" id="PF16360">
    <property type="entry name" value="GTP-bdg_M"/>
    <property type="match status" value="1"/>
</dbReference>
<dbReference type="PRINTS" id="PR00326">
    <property type="entry name" value="GTP1OBG"/>
</dbReference>
<dbReference type="InterPro" id="IPR016496">
    <property type="entry name" value="GTPase_HflX"/>
</dbReference>
<dbReference type="PANTHER" id="PTHR10229">
    <property type="entry name" value="GTP-BINDING PROTEIN HFLX"/>
    <property type="match status" value="1"/>
</dbReference>
<dbReference type="Proteomes" id="UP001208689">
    <property type="component" value="Chromosome"/>
</dbReference>
<evidence type="ECO:0000313" key="7">
    <source>
        <dbReference type="Proteomes" id="UP001208689"/>
    </source>
</evidence>
<keyword evidence="7" id="KW-1185">Reference proteome</keyword>
<feature type="domain" description="Hflx-type G" evidence="5">
    <location>
        <begin position="274"/>
        <end position="456"/>
    </location>
</feature>
<keyword evidence="3" id="KW-0460">Magnesium</keyword>
<keyword evidence="4" id="KW-0342">GTP-binding</keyword>
<accession>A0ABY6HSI5</accession>
<dbReference type="PIRSF" id="PIRSF006809">
    <property type="entry name" value="GTP-binding_hflX_prd"/>
    <property type="match status" value="1"/>
</dbReference>
<dbReference type="SUPFAM" id="SSF52540">
    <property type="entry name" value="P-loop containing nucleoside triphosphate hydrolases"/>
    <property type="match status" value="1"/>
</dbReference>
<dbReference type="PROSITE" id="PS51705">
    <property type="entry name" value="G_HFLX"/>
    <property type="match status" value="1"/>
</dbReference>
<evidence type="ECO:0000256" key="2">
    <source>
        <dbReference type="ARBA" id="ARBA00022741"/>
    </source>
</evidence>
<dbReference type="InterPro" id="IPR006073">
    <property type="entry name" value="GTP-bd"/>
</dbReference>
<dbReference type="NCBIfam" id="TIGR03156">
    <property type="entry name" value="GTP_HflX"/>
    <property type="match status" value="1"/>
</dbReference>
<dbReference type="InterPro" id="IPR032305">
    <property type="entry name" value="GTP-bd_M"/>
</dbReference>
<gene>
    <name evidence="6" type="ORF">NEF87_002608</name>
</gene>
<dbReference type="EMBL" id="CP104013">
    <property type="protein sequence ID" value="UYP46323.1"/>
    <property type="molecule type" value="Genomic_DNA"/>
</dbReference>
<evidence type="ECO:0000313" key="6">
    <source>
        <dbReference type="EMBL" id="UYP46323.1"/>
    </source>
</evidence>
<evidence type="ECO:0000256" key="3">
    <source>
        <dbReference type="ARBA" id="ARBA00022842"/>
    </source>
</evidence>
<evidence type="ECO:0000259" key="5">
    <source>
        <dbReference type="PROSITE" id="PS51705"/>
    </source>
</evidence>
<dbReference type="Pfam" id="PF13167">
    <property type="entry name" value="GTP-bdg_N"/>
    <property type="match status" value="2"/>
</dbReference>
<dbReference type="InterPro" id="IPR027417">
    <property type="entry name" value="P-loop_NTPase"/>
</dbReference>
<evidence type="ECO:0000256" key="4">
    <source>
        <dbReference type="ARBA" id="ARBA00023134"/>
    </source>
</evidence>
<dbReference type="InterPro" id="IPR042108">
    <property type="entry name" value="GTPase_HflX_N_sf"/>
</dbReference>
<protein>
    <submittedName>
        <fullName evidence="6">GTPase HflX</fullName>
    </submittedName>
</protein>
<dbReference type="Gene3D" id="6.10.250.2860">
    <property type="match status" value="1"/>
</dbReference>
<proteinExistence type="predicted"/>
<name>A0ABY6HSI5_9ARCH</name>
<keyword evidence="2" id="KW-0547">Nucleotide-binding</keyword>
<dbReference type="InterPro" id="IPR025121">
    <property type="entry name" value="GTPase_HflX_N"/>
</dbReference>
<dbReference type="InterPro" id="IPR030394">
    <property type="entry name" value="G_HFLX_dom"/>
</dbReference>
<dbReference type="PANTHER" id="PTHR10229:SF8">
    <property type="entry name" value="GTPASE HFLX"/>
    <property type="match status" value="1"/>
</dbReference>
<dbReference type="Pfam" id="PF01926">
    <property type="entry name" value="MMR_HSR1"/>
    <property type="match status" value="1"/>
</dbReference>
<sequence>MIKNSHTQNLKMDPSLIDLKSAVVIQIFHPSFKPYDKEEMLGLVKTAGYSIHSYITQNLRKKNPRFFMGSGKVKLIKEVLHDHFNPQKKTKHSEISIEDPDFSNVDYADGAIINDNEIWETGIDSSSTSEEFIENPEEIIDLTLPETLKNRHDLTIIFNNRLGFAQLTNLHGAWDVKTIDRDELVLEIFENHAQTHESKLQIELARLTLQTNIIKKEMGIHLQEKQGRGQQGKGMKAWEPRMRAFRGKKHKISLELNKISQGRALRRKSRNKFFNVGVVGYTNAGKSTLVNKLAKVSLETADQEFTTVTTTSRKVTFPKFDEYGRWQGQEMILTDSVGFISDMSRLLIDAFLSTLEELQFSDLVMIVIDISDEKWDRILLKIESSFAVIEQIGAADIPKIFVFNKTDLLSGESIKERVTKIHTHFPNIDSLAISAMEKQGFEDLAQLLIERKLQLHRKLK</sequence>
<dbReference type="CDD" id="cd01878">
    <property type="entry name" value="HflX"/>
    <property type="match status" value="1"/>
</dbReference>
<reference evidence="6" key="1">
    <citation type="submission" date="2022-09" db="EMBL/GenBank/DDBJ databases">
        <title>Actin cytoskeleton and complex cell architecture in an #Asgard archaeon.</title>
        <authorList>
            <person name="Ponce Toledo R.I."/>
            <person name="Schleper C."/>
            <person name="Rodrigues Oliveira T."/>
            <person name="Wollweber F."/>
            <person name="Xu J."/>
            <person name="Rittmann S."/>
            <person name="Klingl A."/>
            <person name="Pilhofer M."/>
        </authorList>
    </citation>
    <scope>NUCLEOTIDE SEQUENCE</scope>
    <source>
        <strain evidence="6">B-35</strain>
    </source>
</reference>
<organism evidence="6 7">
    <name type="scientific">Candidatus Lokiarchaeum ossiferum</name>
    <dbReference type="NCBI Taxonomy" id="2951803"/>
    <lineage>
        <taxon>Archaea</taxon>
        <taxon>Promethearchaeati</taxon>
        <taxon>Promethearchaeota</taxon>
        <taxon>Promethearchaeia</taxon>
        <taxon>Promethearchaeales</taxon>
        <taxon>Promethearchaeaceae</taxon>
        <taxon>Candidatus Lokiarchaeum</taxon>
    </lineage>
</organism>
<dbReference type="Gene3D" id="3.40.50.300">
    <property type="entry name" value="P-loop containing nucleotide triphosphate hydrolases"/>
    <property type="match status" value="1"/>
</dbReference>
<dbReference type="Gene3D" id="3.40.50.11060">
    <property type="entry name" value="GTPase HflX, N-terminal domain"/>
    <property type="match status" value="2"/>
</dbReference>
<evidence type="ECO:0000256" key="1">
    <source>
        <dbReference type="ARBA" id="ARBA00022723"/>
    </source>
</evidence>
<keyword evidence="1" id="KW-0479">Metal-binding</keyword>